<keyword evidence="9" id="KW-1185">Reference proteome</keyword>
<evidence type="ECO:0000313" key="8">
    <source>
        <dbReference type="EMBL" id="KAK0549949.1"/>
    </source>
</evidence>
<comment type="subcellular location">
    <subcellularLocation>
        <location evidence="1">Nucleus</location>
    </subcellularLocation>
</comment>
<feature type="region of interest" description="Disordered" evidence="6">
    <location>
        <begin position="131"/>
        <end position="162"/>
    </location>
</feature>
<dbReference type="SUPFAM" id="SSF55666">
    <property type="entry name" value="Ribonuclease PH domain 2-like"/>
    <property type="match status" value="1"/>
</dbReference>
<evidence type="ECO:0000259" key="7">
    <source>
        <dbReference type="Pfam" id="PF01138"/>
    </source>
</evidence>
<dbReference type="GO" id="GO:0005730">
    <property type="term" value="C:nucleolus"/>
    <property type="evidence" value="ECO:0007669"/>
    <property type="project" value="TreeGrafter"/>
</dbReference>
<reference evidence="8" key="1">
    <citation type="journal article" date="2023" name="PhytoFront">
        <title>Draft Genome Resources of Seven Strains of Tilletia horrida, Causal Agent of Kernel Smut of Rice.</title>
        <authorList>
            <person name="Khanal S."/>
            <person name="Antony Babu S."/>
            <person name="Zhou X.G."/>
        </authorList>
    </citation>
    <scope>NUCLEOTIDE SEQUENCE</scope>
    <source>
        <strain evidence="8">TX6</strain>
    </source>
</reference>
<evidence type="ECO:0000256" key="6">
    <source>
        <dbReference type="SAM" id="MobiDB-lite"/>
    </source>
</evidence>
<dbReference type="Gene3D" id="3.30.230.70">
    <property type="entry name" value="GHMP Kinase, N-terminal domain"/>
    <property type="match status" value="1"/>
</dbReference>
<protein>
    <submittedName>
        <fullName evidence="8">Exosome non-catalytic core subunit rrp46</fullName>
    </submittedName>
</protein>
<dbReference type="Pfam" id="PF01138">
    <property type="entry name" value="RNase_PH"/>
    <property type="match status" value="1"/>
</dbReference>
<feature type="domain" description="Exoribonuclease phosphorolytic" evidence="7">
    <location>
        <begin position="6"/>
        <end position="101"/>
    </location>
</feature>
<dbReference type="AlphaFoldDB" id="A0AAN6GNU7"/>
<name>A0AAN6GNU7_9BASI</name>
<evidence type="ECO:0000256" key="1">
    <source>
        <dbReference type="ARBA" id="ARBA00004123"/>
    </source>
</evidence>
<dbReference type="GO" id="GO:0000177">
    <property type="term" value="C:cytoplasmic exosome (RNase complex)"/>
    <property type="evidence" value="ECO:0007669"/>
    <property type="project" value="TreeGrafter"/>
</dbReference>
<dbReference type="GO" id="GO:0071028">
    <property type="term" value="P:nuclear mRNA surveillance"/>
    <property type="evidence" value="ECO:0007669"/>
    <property type="project" value="TreeGrafter"/>
</dbReference>
<feature type="region of interest" description="Disordered" evidence="6">
    <location>
        <begin position="203"/>
        <end position="231"/>
    </location>
</feature>
<dbReference type="GO" id="GO:0003723">
    <property type="term" value="F:RNA binding"/>
    <property type="evidence" value="ECO:0007669"/>
    <property type="project" value="TreeGrafter"/>
</dbReference>
<dbReference type="InterPro" id="IPR027408">
    <property type="entry name" value="PNPase/RNase_PH_dom_sf"/>
</dbReference>
<dbReference type="InterPro" id="IPR036345">
    <property type="entry name" value="ExoRNase_PH_dom2_sf"/>
</dbReference>
<gene>
    <name evidence="8" type="primary">RRP46</name>
    <name evidence="8" type="ORF">OC846_003865</name>
</gene>
<dbReference type="InterPro" id="IPR020568">
    <property type="entry name" value="Ribosomal_Su5_D2-typ_SF"/>
</dbReference>
<dbReference type="GO" id="GO:0071051">
    <property type="term" value="P:poly(A)-dependent snoRNA 3'-end processing"/>
    <property type="evidence" value="ECO:0007669"/>
    <property type="project" value="TreeGrafter"/>
</dbReference>
<keyword evidence="5" id="KW-0539">Nucleus</keyword>
<evidence type="ECO:0000313" key="9">
    <source>
        <dbReference type="Proteomes" id="UP001176517"/>
    </source>
</evidence>
<accession>A0AAN6GNU7</accession>
<organism evidence="8 9">
    <name type="scientific">Tilletia horrida</name>
    <dbReference type="NCBI Taxonomy" id="155126"/>
    <lineage>
        <taxon>Eukaryota</taxon>
        <taxon>Fungi</taxon>
        <taxon>Dikarya</taxon>
        <taxon>Basidiomycota</taxon>
        <taxon>Ustilaginomycotina</taxon>
        <taxon>Exobasidiomycetes</taxon>
        <taxon>Tilletiales</taxon>
        <taxon>Tilletiaceae</taxon>
        <taxon>Tilletia</taxon>
    </lineage>
</organism>
<evidence type="ECO:0000256" key="4">
    <source>
        <dbReference type="ARBA" id="ARBA00022835"/>
    </source>
</evidence>
<evidence type="ECO:0000256" key="2">
    <source>
        <dbReference type="ARBA" id="ARBA00006678"/>
    </source>
</evidence>
<dbReference type="GO" id="GO:0034475">
    <property type="term" value="P:U4 snRNA 3'-end processing"/>
    <property type="evidence" value="ECO:0007669"/>
    <property type="project" value="TreeGrafter"/>
</dbReference>
<keyword evidence="3" id="KW-0698">rRNA processing</keyword>
<dbReference type="PANTHER" id="PTHR11953">
    <property type="entry name" value="EXOSOME COMPLEX COMPONENT"/>
    <property type="match status" value="1"/>
</dbReference>
<comment type="similarity">
    <text evidence="2">Belongs to the RNase PH family.</text>
</comment>
<dbReference type="SUPFAM" id="SSF54211">
    <property type="entry name" value="Ribosomal protein S5 domain 2-like"/>
    <property type="match status" value="1"/>
</dbReference>
<evidence type="ECO:0000256" key="3">
    <source>
        <dbReference type="ARBA" id="ARBA00022552"/>
    </source>
</evidence>
<dbReference type="Proteomes" id="UP001176517">
    <property type="component" value="Unassembled WGS sequence"/>
</dbReference>
<proteinExistence type="inferred from homology"/>
<keyword evidence="4" id="KW-0271">Exosome</keyword>
<dbReference type="InterPro" id="IPR050080">
    <property type="entry name" value="RNase_PH"/>
</dbReference>
<dbReference type="PANTHER" id="PTHR11953:SF1">
    <property type="entry name" value="EXOSOME COMPLEX COMPONENT RRP46"/>
    <property type="match status" value="1"/>
</dbReference>
<evidence type="ECO:0000256" key="5">
    <source>
        <dbReference type="ARBA" id="ARBA00023242"/>
    </source>
</evidence>
<dbReference type="GO" id="GO:0006364">
    <property type="term" value="P:rRNA processing"/>
    <property type="evidence" value="ECO:0007669"/>
    <property type="project" value="UniProtKB-KW"/>
</dbReference>
<dbReference type="GO" id="GO:0000176">
    <property type="term" value="C:nuclear exosome (RNase complex)"/>
    <property type="evidence" value="ECO:0007669"/>
    <property type="project" value="UniProtKB-ARBA"/>
</dbReference>
<dbReference type="InterPro" id="IPR001247">
    <property type="entry name" value="ExoRNase_PH_dom1"/>
</dbReference>
<dbReference type="EMBL" id="JAPDMZ010000102">
    <property type="protein sequence ID" value="KAK0549949.1"/>
    <property type="molecule type" value="Genomic_DNA"/>
</dbReference>
<sequence length="344" mass="36880">MRTPTQIRPLSAQRSILARADGSCQFSFGTLSAYASTLGPIESSRIRDELIDRATLQIHISPLIGAAGIASKGLAQAWTELFESVILVHLHPRSLVQINVQLGTGPPGFVPPPTSSANVSITSDSLLIGEEEEAEEDAKQTGRAGRGTGRNVRPSAPHPNSTFSVAQRATMINAAMVALLDSGIAMQATVAACSCAYVPSKHANRLRRKRPSQTDDAMEEDQVASGDAGSVLVLDPSPEEEFYASSTHVFAFGFAGRPPPSETPAQPKKTQSCDVEDAVNDASQSPSEEDDEEILYAESHGRVSLEQVSQAAKLCRRAARDLIVPFYRLWLSEQQQSQAELQGS</sequence>
<dbReference type="GO" id="GO:0016075">
    <property type="term" value="P:rRNA catabolic process"/>
    <property type="evidence" value="ECO:0007669"/>
    <property type="project" value="TreeGrafter"/>
</dbReference>
<feature type="region of interest" description="Disordered" evidence="6">
    <location>
        <begin position="254"/>
        <end position="290"/>
    </location>
</feature>
<comment type="caution">
    <text evidence="8">The sequence shown here is derived from an EMBL/GenBank/DDBJ whole genome shotgun (WGS) entry which is preliminary data.</text>
</comment>